<keyword evidence="5 9" id="KW-0798">TonB box</keyword>
<accession>A0A6N8L1I9</accession>
<evidence type="ECO:0000313" key="13">
    <source>
        <dbReference type="EMBL" id="MVZ61642.1"/>
    </source>
</evidence>
<dbReference type="PROSITE" id="PS52016">
    <property type="entry name" value="TONB_DEPENDENT_REC_3"/>
    <property type="match status" value="1"/>
</dbReference>
<dbReference type="InterPro" id="IPR023996">
    <property type="entry name" value="TonB-dep_OMP_SusC/RagA"/>
</dbReference>
<evidence type="ECO:0000259" key="12">
    <source>
        <dbReference type="Pfam" id="PF07715"/>
    </source>
</evidence>
<evidence type="ECO:0000256" key="7">
    <source>
        <dbReference type="ARBA" id="ARBA00023237"/>
    </source>
</evidence>
<dbReference type="Proteomes" id="UP000435036">
    <property type="component" value="Unassembled WGS sequence"/>
</dbReference>
<evidence type="ECO:0000313" key="14">
    <source>
        <dbReference type="Proteomes" id="UP000435036"/>
    </source>
</evidence>
<comment type="subcellular location">
    <subcellularLocation>
        <location evidence="1 8">Cell outer membrane</location>
        <topology evidence="1 8">Multi-pass membrane protein</topology>
    </subcellularLocation>
</comment>
<keyword evidence="6 8" id="KW-0472">Membrane</keyword>
<sequence>MKLFTKVTLGLCLFLFSLLSLAYGQANMRIQGKVLDAATHEGIAGATVSVIGAEAKASTDTQGQFVLADVPANARLRVSYLGYNSTEVIAQSGEMIINLSSATNALEDVVVIGYGSVKRKDVTTAISSVSLDDLNERPIVNAAQAMQGRAAGVTVMQPSGSPGGGTAIRIRGTTSFNGSNDPLYVVDGIPVDNINFLAPSDITDMQVLKDASSAAIYGSRAANGVVLITTKQGMAGNAKVTFNMLATQNRVTNSIEPLNTAQYIDLQKEIGLVELPDNLTDQTNWFDETFRNGVTQSYQASVSDGTEKLKYYLSGGYMNEKGVINTAFFKRYNFRANIDNKVRDWLKINANISYSDNNRNGVTEGLGSNRGGVVLSTINTPTYAPIWDPFEPEHYYNNFYGINNVTSPLENMARSKNNKDRESRILAAGSATIFFLPELNFKTTFALDRRNGFNSQFLDPISTSWGRQNFGMAYDARNTNTVLTFDNVLNYNKSVGLHNFEAMLGSSWTGSKYENNYINASHFRNDLIQTLNAANKISWNGTGSGASDWAIMSYFGRLAYNFDSKYLVTANLRADGSSKLSPENRWSMFPSISAAWRLSSEEFLSDVPWLNDLKIRGGWGKTGNQSGIGDYSYLQLYNIRRIEWFQNNQDNALPVVSAGNLRTKDLKWETTTQTNVGVDFTGFNQRLTVNLDYYYKYTKDMLMYVSLPEGAAQASSIRRNEGEMSNRGFEVNVNSKNLVNDFKWSTTFNISFNKNRLEHLDMQQIYDAGKTVDFVNANVVRNTPGRPMGSFFGYISDGVNPETGELMYRDSNEDGVLSTSDRTFIGDPNPKFTYGMTNDLSYQGFNLSVFIQGSQGNDIFNASRMETEGMYNGMNQSTRVLQRWRVPGQHTEVPKANFDMKNSTYFVEDGSYLRLKNISLSYNIKGNILSKWGVNRLQPFISATNLLTLTKYKGFDPEVNQYGNSGELQGIDWGTYPQTKSFVLGINLEF</sequence>
<dbReference type="Gene3D" id="2.40.170.20">
    <property type="entry name" value="TonB-dependent receptor, beta-barrel domain"/>
    <property type="match status" value="1"/>
</dbReference>
<protein>
    <submittedName>
        <fullName evidence="13">SusC/RagA family TonB-linked outer membrane protein</fullName>
    </submittedName>
</protein>
<feature type="signal peptide" evidence="10">
    <location>
        <begin position="1"/>
        <end position="22"/>
    </location>
</feature>
<comment type="caution">
    <text evidence="13">The sequence shown here is derived from an EMBL/GenBank/DDBJ whole genome shotgun (WGS) entry which is preliminary data.</text>
</comment>
<evidence type="ECO:0000256" key="2">
    <source>
        <dbReference type="ARBA" id="ARBA00022448"/>
    </source>
</evidence>
<evidence type="ECO:0000256" key="4">
    <source>
        <dbReference type="ARBA" id="ARBA00022692"/>
    </source>
</evidence>
<keyword evidence="10" id="KW-0732">Signal</keyword>
<dbReference type="InterPro" id="IPR012910">
    <property type="entry name" value="Plug_dom"/>
</dbReference>
<evidence type="ECO:0000256" key="10">
    <source>
        <dbReference type="SAM" id="SignalP"/>
    </source>
</evidence>
<dbReference type="InterPro" id="IPR008969">
    <property type="entry name" value="CarboxyPept-like_regulatory"/>
</dbReference>
<proteinExistence type="inferred from homology"/>
<dbReference type="EMBL" id="WSQA01000004">
    <property type="protein sequence ID" value="MVZ61642.1"/>
    <property type="molecule type" value="Genomic_DNA"/>
</dbReference>
<dbReference type="GO" id="GO:0009279">
    <property type="term" value="C:cell outer membrane"/>
    <property type="evidence" value="ECO:0007669"/>
    <property type="project" value="UniProtKB-SubCell"/>
</dbReference>
<keyword evidence="14" id="KW-1185">Reference proteome</keyword>
<keyword evidence="4 8" id="KW-0812">Transmembrane</keyword>
<dbReference type="InterPro" id="IPR023997">
    <property type="entry name" value="TonB-dep_OMP_SusC/RagA_CS"/>
</dbReference>
<dbReference type="SUPFAM" id="SSF56935">
    <property type="entry name" value="Porins"/>
    <property type="match status" value="1"/>
</dbReference>
<evidence type="ECO:0000259" key="11">
    <source>
        <dbReference type="Pfam" id="PF00593"/>
    </source>
</evidence>
<evidence type="ECO:0000256" key="6">
    <source>
        <dbReference type="ARBA" id="ARBA00023136"/>
    </source>
</evidence>
<name>A0A6N8L1I9_9SPHI</name>
<dbReference type="FunFam" id="2.170.130.10:FF:000008">
    <property type="entry name" value="SusC/RagA family TonB-linked outer membrane protein"/>
    <property type="match status" value="1"/>
</dbReference>
<dbReference type="Gene3D" id="2.170.130.10">
    <property type="entry name" value="TonB-dependent receptor, plug domain"/>
    <property type="match status" value="1"/>
</dbReference>
<dbReference type="InterPro" id="IPR039426">
    <property type="entry name" value="TonB-dep_rcpt-like"/>
</dbReference>
<feature type="domain" description="TonB-dependent receptor plug" evidence="12">
    <location>
        <begin position="119"/>
        <end position="225"/>
    </location>
</feature>
<feature type="domain" description="TonB-dependent receptor-like beta-barrel" evidence="11">
    <location>
        <begin position="378"/>
        <end position="932"/>
    </location>
</feature>
<evidence type="ECO:0000256" key="3">
    <source>
        <dbReference type="ARBA" id="ARBA00022452"/>
    </source>
</evidence>
<comment type="similarity">
    <text evidence="8 9">Belongs to the TonB-dependent receptor family.</text>
</comment>
<dbReference type="RefSeq" id="WP_160368390.1">
    <property type="nucleotide sequence ID" value="NZ_WSQA01000004.1"/>
</dbReference>
<gene>
    <name evidence="13" type="ORF">GQF63_06390</name>
</gene>
<feature type="chain" id="PRO_5026806763" evidence="10">
    <location>
        <begin position="23"/>
        <end position="990"/>
    </location>
</feature>
<dbReference type="InterPro" id="IPR000531">
    <property type="entry name" value="Beta-barrel_TonB"/>
</dbReference>
<dbReference type="Pfam" id="PF07715">
    <property type="entry name" value="Plug"/>
    <property type="match status" value="1"/>
</dbReference>
<dbReference type="OrthoDB" id="9768177at2"/>
<evidence type="ECO:0000256" key="1">
    <source>
        <dbReference type="ARBA" id="ARBA00004571"/>
    </source>
</evidence>
<dbReference type="Gene3D" id="2.60.40.1120">
    <property type="entry name" value="Carboxypeptidase-like, regulatory domain"/>
    <property type="match status" value="1"/>
</dbReference>
<keyword evidence="7 8" id="KW-0998">Cell outer membrane</keyword>
<keyword evidence="3 8" id="KW-1134">Transmembrane beta strand</keyword>
<evidence type="ECO:0000256" key="8">
    <source>
        <dbReference type="PROSITE-ProRule" id="PRU01360"/>
    </source>
</evidence>
<dbReference type="NCBIfam" id="TIGR04056">
    <property type="entry name" value="OMP_RagA_SusC"/>
    <property type="match status" value="1"/>
</dbReference>
<reference evidence="13 14" key="1">
    <citation type="submission" date="2019-12" db="EMBL/GenBank/DDBJ databases">
        <authorList>
            <person name="Dong K."/>
        </authorList>
    </citation>
    <scope>NUCLEOTIDE SEQUENCE [LARGE SCALE GENOMIC DNA]</scope>
    <source>
        <strain evidence="13 14">JCM 31225</strain>
    </source>
</reference>
<keyword evidence="2 8" id="KW-0813">Transport</keyword>
<dbReference type="SUPFAM" id="SSF49464">
    <property type="entry name" value="Carboxypeptidase regulatory domain-like"/>
    <property type="match status" value="1"/>
</dbReference>
<organism evidence="13 14">
    <name type="scientific">Sphingobacterium humi</name>
    <dbReference type="NCBI Taxonomy" id="1796905"/>
    <lineage>
        <taxon>Bacteria</taxon>
        <taxon>Pseudomonadati</taxon>
        <taxon>Bacteroidota</taxon>
        <taxon>Sphingobacteriia</taxon>
        <taxon>Sphingobacteriales</taxon>
        <taxon>Sphingobacteriaceae</taxon>
        <taxon>Sphingobacterium</taxon>
    </lineage>
</organism>
<dbReference type="InterPro" id="IPR036942">
    <property type="entry name" value="Beta-barrel_TonB_sf"/>
</dbReference>
<dbReference type="Pfam" id="PF00593">
    <property type="entry name" value="TonB_dep_Rec_b-barrel"/>
    <property type="match status" value="1"/>
</dbReference>
<evidence type="ECO:0000256" key="9">
    <source>
        <dbReference type="RuleBase" id="RU003357"/>
    </source>
</evidence>
<dbReference type="NCBIfam" id="TIGR04057">
    <property type="entry name" value="SusC_RagA_signa"/>
    <property type="match status" value="1"/>
</dbReference>
<evidence type="ECO:0000256" key="5">
    <source>
        <dbReference type="ARBA" id="ARBA00023077"/>
    </source>
</evidence>
<dbReference type="AlphaFoldDB" id="A0A6N8L1I9"/>
<dbReference type="Pfam" id="PF13715">
    <property type="entry name" value="CarbopepD_reg_2"/>
    <property type="match status" value="1"/>
</dbReference>
<dbReference type="InterPro" id="IPR037066">
    <property type="entry name" value="Plug_dom_sf"/>
</dbReference>